<gene>
    <name evidence="8" type="ORF">D7I47_00515</name>
</gene>
<dbReference type="CDD" id="cd07731">
    <property type="entry name" value="ComA-like_MBL-fold"/>
    <property type="match status" value="1"/>
</dbReference>
<dbReference type="InterPro" id="IPR036866">
    <property type="entry name" value="RibonucZ/Hydroxyglut_hydro"/>
</dbReference>
<comment type="subcellular location">
    <subcellularLocation>
        <location evidence="1">Cell membrane</location>
        <topology evidence="1">Multi-pass membrane protein</topology>
    </subcellularLocation>
</comment>
<name>A0A387B0A0_9MICO</name>
<dbReference type="GO" id="GO:0005886">
    <property type="term" value="C:plasma membrane"/>
    <property type="evidence" value="ECO:0007669"/>
    <property type="project" value="UniProtKB-SubCell"/>
</dbReference>
<proteinExistence type="predicted"/>
<feature type="transmembrane region" description="Helical" evidence="6">
    <location>
        <begin position="491"/>
        <end position="511"/>
    </location>
</feature>
<dbReference type="EMBL" id="CP032630">
    <property type="protein sequence ID" value="AYF96882.1"/>
    <property type="molecule type" value="Genomic_DNA"/>
</dbReference>
<feature type="transmembrane region" description="Helical" evidence="6">
    <location>
        <begin position="268"/>
        <end position="284"/>
    </location>
</feature>
<feature type="domain" description="Metallo-beta-lactamase" evidence="7">
    <location>
        <begin position="529"/>
        <end position="695"/>
    </location>
</feature>
<dbReference type="NCBIfam" id="TIGR00360">
    <property type="entry name" value="ComEC_N-term"/>
    <property type="match status" value="1"/>
</dbReference>
<dbReference type="InterPro" id="IPR035681">
    <property type="entry name" value="ComA-like_MBL"/>
</dbReference>
<evidence type="ECO:0000256" key="2">
    <source>
        <dbReference type="ARBA" id="ARBA00022475"/>
    </source>
</evidence>
<keyword evidence="2" id="KW-1003">Cell membrane</keyword>
<feature type="transmembrane region" description="Helical" evidence="6">
    <location>
        <begin position="240"/>
        <end position="261"/>
    </location>
</feature>
<evidence type="ECO:0000256" key="3">
    <source>
        <dbReference type="ARBA" id="ARBA00022692"/>
    </source>
</evidence>
<keyword evidence="8" id="KW-0378">Hydrolase</keyword>
<feature type="transmembrane region" description="Helical" evidence="6">
    <location>
        <begin position="399"/>
        <end position="418"/>
    </location>
</feature>
<dbReference type="PANTHER" id="PTHR30619">
    <property type="entry name" value="DNA INTERNALIZATION/COMPETENCE PROTEIN COMEC/REC2"/>
    <property type="match status" value="1"/>
</dbReference>
<dbReference type="KEGG" id="lyd:D7I47_00515"/>
<feature type="transmembrane region" description="Helical" evidence="6">
    <location>
        <begin position="365"/>
        <end position="387"/>
    </location>
</feature>
<dbReference type="RefSeq" id="WP_120761233.1">
    <property type="nucleotide sequence ID" value="NZ_CP032630.1"/>
</dbReference>
<dbReference type="InterPro" id="IPR004477">
    <property type="entry name" value="ComEC_N"/>
</dbReference>
<evidence type="ECO:0000256" key="4">
    <source>
        <dbReference type="ARBA" id="ARBA00022989"/>
    </source>
</evidence>
<feature type="transmembrane region" description="Helical" evidence="6">
    <location>
        <begin position="425"/>
        <end position="447"/>
    </location>
</feature>
<feature type="transmembrane region" description="Helical" evidence="6">
    <location>
        <begin position="17"/>
        <end position="34"/>
    </location>
</feature>
<reference evidence="9" key="1">
    <citation type="submission" date="2018-09" db="EMBL/GenBank/DDBJ databases">
        <title>Genome sequencing of strain 2DFWR-13.</title>
        <authorList>
            <person name="Heo J."/>
            <person name="Kim S.-J."/>
            <person name="Kwon S.-W."/>
        </authorList>
    </citation>
    <scope>NUCLEOTIDE SEQUENCE [LARGE SCALE GENOMIC DNA]</scope>
    <source>
        <strain evidence="9">2DFWR-13</strain>
    </source>
</reference>
<dbReference type="Pfam" id="PF03772">
    <property type="entry name" value="Competence"/>
    <property type="match status" value="1"/>
</dbReference>
<feature type="transmembrane region" description="Helical" evidence="6">
    <location>
        <begin position="459"/>
        <end position="479"/>
    </location>
</feature>
<evidence type="ECO:0000313" key="9">
    <source>
        <dbReference type="Proteomes" id="UP000278886"/>
    </source>
</evidence>
<dbReference type="InterPro" id="IPR052159">
    <property type="entry name" value="Competence_DNA_uptake"/>
</dbReference>
<feature type="transmembrane region" description="Helical" evidence="6">
    <location>
        <begin position="313"/>
        <end position="330"/>
    </location>
</feature>
<evidence type="ECO:0000256" key="6">
    <source>
        <dbReference type="SAM" id="Phobius"/>
    </source>
</evidence>
<dbReference type="Gene3D" id="3.60.15.10">
    <property type="entry name" value="Ribonuclease Z/Hydroxyacylglutathione hydrolase-like"/>
    <property type="match status" value="1"/>
</dbReference>
<evidence type="ECO:0000256" key="5">
    <source>
        <dbReference type="ARBA" id="ARBA00023136"/>
    </source>
</evidence>
<dbReference type="PANTHER" id="PTHR30619:SF1">
    <property type="entry name" value="RECOMBINATION PROTEIN 2"/>
    <property type="match status" value="1"/>
</dbReference>
<sequence>MSADGARPRARTPELRLVPAVLGAWAAGGVLVGVEPGAGVGVAAGMLWTAAALTALAAWRVRLLGVLSLALTAAAVVATVVALQGPARVPAALAAVAGHAAVDLEVVTTGAVDEGRVPGRAVLRDDPDAGEAAVLVFLADPVDGAGLRIGDRWAVQARLRAVEPGDDVAFLAFAERAPEPLAEPPPLLEAASALREGLTALSRALPGPGGRLLPGLAVGDTSRVDETLDGQMITSSLSHLTAVSGSNCAIVVGAVFALCALLGLPRGVRVAVALVALAGFVLLVTPQPSVLRAAAMSAVVLLALATGRPARGMPALCLAVVLLLAGDPWLARSYGFALSALATAGLLLLAAPLADALARWMPRPLALVIAVPLAAQLACQPVLLLLSPTLPLWGVPANLLAAPAAPLATVLGLVACLLAPFAPPLAAGLAAIAWLPASWIAAVAAFFAGLPGARMPWPAGAAGVAALVALTSLGLLAALGPPGARWRRPAAALALVGVLGYAGAVAGIRVAQTITRPADWQFAMCDVGQGDATVLRAGGRVALVDTGPEPAALAACLDDLGVGAIDLLVLTHYDHDHVGGTDAVLGRVGTALVGPVGDPGDERLREELLAGGARVVEAGEGMTGELGGLDWRVLWPPPSGVEPGNAASVTLLVEPGAGCGACLSGLLLGDLGEESQLRVLGAESIPAVDVLKVAHHGSADFAARLYATAAARVGLVGVGAGNDYGHPTQAALDALAASGTAVFRTDLDGLILVAPPATPDAPPRVWTSHLASPESP</sequence>
<dbReference type="SMART" id="SM00849">
    <property type="entry name" value="Lactamase_B"/>
    <property type="match status" value="1"/>
</dbReference>
<keyword evidence="9" id="KW-1185">Reference proteome</keyword>
<dbReference type="AlphaFoldDB" id="A0A387B0A0"/>
<dbReference type="Pfam" id="PF00753">
    <property type="entry name" value="Lactamase_B"/>
    <property type="match status" value="1"/>
</dbReference>
<feature type="transmembrane region" description="Helical" evidence="6">
    <location>
        <begin position="66"/>
        <end position="83"/>
    </location>
</feature>
<keyword evidence="5 6" id="KW-0472">Membrane</keyword>
<dbReference type="GO" id="GO:0016787">
    <property type="term" value="F:hydrolase activity"/>
    <property type="evidence" value="ECO:0007669"/>
    <property type="project" value="UniProtKB-KW"/>
</dbReference>
<dbReference type="InterPro" id="IPR001279">
    <property type="entry name" value="Metallo-B-lactamas"/>
</dbReference>
<dbReference type="OrthoDB" id="7177610at2"/>
<evidence type="ECO:0000256" key="1">
    <source>
        <dbReference type="ARBA" id="ARBA00004651"/>
    </source>
</evidence>
<keyword evidence="4 6" id="KW-1133">Transmembrane helix</keyword>
<organism evidence="8 9">
    <name type="scientific">Protaetiibacter intestinalis</name>
    <dbReference type="NCBI Taxonomy" id="2419774"/>
    <lineage>
        <taxon>Bacteria</taxon>
        <taxon>Bacillati</taxon>
        <taxon>Actinomycetota</taxon>
        <taxon>Actinomycetes</taxon>
        <taxon>Micrococcales</taxon>
        <taxon>Microbacteriaceae</taxon>
        <taxon>Protaetiibacter</taxon>
    </lineage>
</organism>
<protein>
    <submittedName>
        <fullName evidence="8">MBL fold metallo-hydrolase</fullName>
    </submittedName>
</protein>
<dbReference type="SUPFAM" id="SSF56281">
    <property type="entry name" value="Metallo-hydrolase/oxidoreductase"/>
    <property type="match status" value="1"/>
</dbReference>
<dbReference type="Proteomes" id="UP000278886">
    <property type="component" value="Chromosome"/>
</dbReference>
<feature type="transmembrane region" description="Helical" evidence="6">
    <location>
        <begin position="336"/>
        <end position="358"/>
    </location>
</feature>
<accession>A0A387B0A0</accession>
<evidence type="ECO:0000259" key="7">
    <source>
        <dbReference type="SMART" id="SM00849"/>
    </source>
</evidence>
<keyword evidence="3 6" id="KW-0812">Transmembrane</keyword>
<evidence type="ECO:0000313" key="8">
    <source>
        <dbReference type="EMBL" id="AYF96882.1"/>
    </source>
</evidence>